<evidence type="ECO:0000313" key="1">
    <source>
        <dbReference type="EMBL" id="ESQ30636.1"/>
    </source>
</evidence>
<protein>
    <submittedName>
        <fullName evidence="1">Uncharacterized protein</fullName>
    </submittedName>
</protein>
<reference evidence="1 2" key="1">
    <citation type="journal article" date="2013" name="Front. Plant Sci.">
        <title>The Reference Genome of the Halophytic Plant Eutrema salsugineum.</title>
        <authorList>
            <person name="Yang R."/>
            <person name="Jarvis D.E."/>
            <person name="Chen H."/>
            <person name="Beilstein M.A."/>
            <person name="Grimwood J."/>
            <person name="Jenkins J."/>
            <person name="Shu S."/>
            <person name="Prochnik S."/>
            <person name="Xin M."/>
            <person name="Ma C."/>
            <person name="Schmutz J."/>
            <person name="Wing R.A."/>
            <person name="Mitchell-Olds T."/>
            <person name="Schumaker K.S."/>
            <person name="Wang X."/>
        </authorList>
    </citation>
    <scope>NUCLEOTIDE SEQUENCE [LARGE SCALE GENOMIC DNA]</scope>
</reference>
<dbReference type="Proteomes" id="UP000030689">
    <property type="component" value="Unassembled WGS sequence"/>
</dbReference>
<dbReference type="Gramene" id="ESQ30636">
    <property type="protein sequence ID" value="ESQ30636"/>
    <property type="gene ID" value="EUTSA_v10011927mg"/>
</dbReference>
<sequence>MMLMVFIVGLISVFLLSFFRFSNSQWSNFFVISNRSIMEQWNQVRPVMELPRCWLTSAKLRSRGDW</sequence>
<gene>
    <name evidence="1" type="ORF">EUTSA_v10011927mg</name>
</gene>
<accession>V4MH55</accession>
<dbReference type="EMBL" id="KI517809">
    <property type="protein sequence ID" value="ESQ30636.1"/>
    <property type="molecule type" value="Genomic_DNA"/>
</dbReference>
<dbReference type="AlphaFoldDB" id="V4MH55"/>
<name>V4MH55_EUTSA</name>
<keyword evidence="2" id="KW-1185">Reference proteome</keyword>
<evidence type="ECO:0000313" key="2">
    <source>
        <dbReference type="Proteomes" id="UP000030689"/>
    </source>
</evidence>
<organism evidence="1 2">
    <name type="scientific">Eutrema salsugineum</name>
    <name type="common">Saltwater cress</name>
    <name type="synonym">Sisymbrium salsugineum</name>
    <dbReference type="NCBI Taxonomy" id="72664"/>
    <lineage>
        <taxon>Eukaryota</taxon>
        <taxon>Viridiplantae</taxon>
        <taxon>Streptophyta</taxon>
        <taxon>Embryophyta</taxon>
        <taxon>Tracheophyta</taxon>
        <taxon>Spermatophyta</taxon>
        <taxon>Magnoliopsida</taxon>
        <taxon>eudicotyledons</taxon>
        <taxon>Gunneridae</taxon>
        <taxon>Pentapetalae</taxon>
        <taxon>rosids</taxon>
        <taxon>malvids</taxon>
        <taxon>Brassicales</taxon>
        <taxon>Brassicaceae</taxon>
        <taxon>Eutremeae</taxon>
        <taxon>Eutrema</taxon>
    </lineage>
</organism>
<proteinExistence type="predicted"/>
<dbReference type="KEGG" id="eus:EUTSA_v10011927mg"/>